<reference evidence="2" key="1">
    <citation type="journal article" date="2022" name="Nat. Commun.">
        <title>Chromosome evolution and the genetic basis of agronomically important traits in greater yam.</title>
        <authorList>
            <person name="Bredeson J.V."/>
            <person name="Lyons J.B."/>
            <person name="Oniyinde I.O."/>
            <person name="Okereke N.R."/>
            <person name="Kolade O."/>
            <person name="Nnabue I."/>
            <person name="Nwadili C.O."/>
            <person name="Hribova E."/>
            <person name="Parker M."/>
            <person name="Nwogha J."/>
            <person name="Shu S."/>
            <person name="Carlson J."/>
            <person name="Kariba R."/>
            <person name="Muthemba S."/>
            <person name="Knop K."/>
            <person name="Barton G.J."/>
            <person name="Sherwood A.V."/>
            <person name="Lopez-Montes A."/>
            <person name="Asiedu R."/>
            <person name="Jamnadass R."/>
            <person name="Muchugi A."/>
            <person name="Goodstein D."/>
            <person name="Egesi C.N."/>
            <person name="Featherston J."/>
            <person name="Asfaw A."/>
            <person name="Simpson G.G."/>
            <person name="Dolezel J."/>
            <person name="Hendre P.S."/>
            <person name="Van Deynze A."/>
            <person name="Kumar P.L."/>
            <person name="Obidiegwu J.E."/>
            <person name="Bhattacharjee R."/>
            <person name="Rokhsar D.S."/>
        </authorList>
    </citation>
    <scope>NUCLEOTIDE SEQUENCE [LARGE SCALE GENOMIC DNA]</scope>
    <source>
        <strain evidence="2">cv. TDa95/00328</strain>
    </source>
</reference>
<evidence type="ECO:0000313" key="1">
    <source>
        <dbReference type="EMBL" id="KAH7675520.1"/>
    </source>
</evidence>
<dbReference type="EMBL" id="CM037018">
    <property type="protein sequence ID" value="KAH7675520.1"/>
    <property type="molecule type" value="Genomic_DNA"/>
</dbReference>
<dbReference type="Proteomes" id="UP000827976">
    <property type="component" value="Chromosome 8"/>
</dbReference>
<comment type="caution">
    <text evidence="1">The sequence shown here is derived from an EMBL/GenBank/DDBJ whole genome shotgun (WGS) entry which is preliminary data.</text>
</comment>
<evidence type="ECO:0000313" key="2">
    <source>
        <dbReference type="Proteomes" id="UP000827976"/>
    </source>
</evidence>
<accession>A0ACB7VNH4</accession>
<sequence>MASSVARIPAADEWRVSAFSHPSFSNHFKLRVRIPSSDPDDDLNLNKDCVAVSASQSQRRLSRVVDRWTPREPREIAATIERQAHQAEISALTNISQPVSARAASFLRDTSPGLSEFSGNSVDLPRNVRASSLIQMWREIEAESVPTPTPLATTDSGTNVVVSISPDEPSVISNDSEAYAGWDSDNAASELTNAPMLPESEGSRVGHIVKLLSSGSQKPSSEENGSDESEHLGGDGLFSGLARLRIRRYDIEGLMTRMDQERRTELDTLRERQAVSRFSHRGRIQTLLRLMLLRREVSAEAQERHSSKPAELNQLQSRSTIVVLREKFNLKNQQEREVRTAENSGSSHIELPISSQDSCDSGLNDQFPLDENVCEEALSSRDSESTPPEPNSPQSRNEDQHERSPTPDFSWEERSLDGSNIDWGRPSNSSSHCWQAEAVIQEPEPYISQNTLHTECTWMSTPNQWGGLVLSGRALADGFLENFSENVEIRELLQRRPVSTSLASDFRDRMDRLMLTLLRKQAQQCYYDENFAAEDEEQPVWRQNIEFHDANQVSSSSLVPLPFQTVHHPGNWEQASVEMEAGNDLRSEITQIHNEIRELRKLVESCMEWQVRLQQHSIKPEVPASVSKSVKIQNTSHNSNWAPTKKSNCCICYEMQVDTLLYRCGHMCTCFKCAHDLLWSSGRCPVCRAQIVDVVKAYSNF</sequence>
<name>A0ACB7VNH4_DIOAL</name>
<proteinExistence type="predicted"/>
<gene>
    <name evidence="1" type="ORF">IHE45_08G140100</name>
</gene>
<protein>
    <submittedName>
        <fullName evidence="1">Protein neuralized protein</fullName>
    </submittedName>
</protein>
<organism evidence="1 2">
    <name type="scientific">Dioscorea alata</name>
    <name type="common">Purple yam</name>
    <dbReference type="NCBI Taxonomy" id="55571"/>
    <lineage>
        <taxon>Eukaryota</taxon>
        <taxon>Viridiplantae</taxon>
        <taxon>Streptophyta</taxon>
        <taxon>Embryophyta</taxon>
        <taxon>Tracheophyta</taxon>
        <taxon>Spermatophyta</taxon>
        <taxon>Magnoliopsida</taxon>
        <taxon>Liliopsida</taxon>
        <taxon>Dioscoreales</taxon>
        <taxon>Dioscoreaceae</taxon>
        <taxon>Dioscorea</taxon>
    </lineage>
</organism>
<keyword evidence="2" id="KW-1185">Reference proteome</keyword>